<proteinExistence type="predicted"/>
<reference evidence="3 4" key="1">
    <citation type="journal article" date="2024" name="Science">
        <title>Giant polyketide synthase enzymes in the biosynthesis of giant marine polyether toxins.</title>
        <authorList>
            <person name="Fallon T.R."/>
            <person name="Shende V.V."/>
            <person name="Wierzbicki I.H."/>
            <person name="Pendleton A.L."/>
            <person name="Watervoot N.F."/>
            <person name="Auber R.P."/>
            <person name="Gonzalez D.J."/>
            <person name="Wisecaver J.H."/>
            <person name="Moore B.S."/>
        </authorList>
    </citation>
    <scope>NUCLEOTIDE SEQUENCE [LARGE SCALE GENOMIC DNA]</scope>
    <source>
        <strain evidence="3 4">12B1</strain>
    </source>
</reference>
<accession>A0AB34J4D1</accession>
<dbReference type="PANTHER" id="PTHR47915:SF1">
    <property type="entry name" value="SI:DKEY-19B23.7"/>
    <property type="match status" value="1"/>
</dbReference>
<sequence>MGRDKKMDALAKECFRLGTLSGFQHFEVELRGREELLLTVHLGGEPSQLAQIELMQHSNSLPPASPCNRERHSLWRDGTSNEGLVVFLIGGYAHYNCPHVWVREGHHLLGPAFAQPDAMDVPLRLQSTQAWKHRTVAVWEIVAELISEYSSPRPSNPFELQKSAIEDLPHMDGLLMSAAIASFLREIYIASPTYSPLVEQDLLRMLDVHFNRMVRLSSELAGSPVSSSPVTSWPNSSTNSPVPTRSSCPDAGGAFFLTPAYASHRRE</sequence>
<dbReference type="InterPro" id="IPR057208">
    <property type="entry name" value="DUF7886"/>
</dbReference>
<evidence type="ECO:0000256" key="1">
    <source>
        <dbReference type="SAM" id="MobiDB-lite"/>
    </source>
</evidence>
<keyword evidence="4" id="KW-1185">Reference proteome</keyword>
<evidence type="ECO:0000313" key="3">
    <source>
        <dbReference type="EMBL" id="KAL1512071.1"/>
    </source>
</evidence>
<feature type="compositionally biased region" description="Low complexity" evidence="1">
    <location>
        <begin position="223"/>
        <end position="247"/>
    </location>
</feature>
<feature type="domain" description="DUF7886" evidence="2">
    <location>
        <begin position="80"/>
        <end position="211"/>
    </location>
</feature>
<gene>
    <name evidence="3" type="ORF">AB1Y20_005344</name>
</gene>
<dbReference type="Pfam" id="PF25377">
    <property type="entry name" value="DUF7886"/>
    <property type="match status" value="1"/>
</dbReference>
<organism evidence="3 4">
    <name type="scientific">Prymnesium parvum</name>
    <name type="common">Toxic golden alga</name>
    <dbReference type="NCBI Taxonomy" id="97485"/>
    <lineage>
        <taxon>Eukaryota</taxon>
        <taxon>Haptista</taxon>
        <taxon>Haptophyta</taxon>
        <taxon>Prymnesiophyceae</taxon>
        <taxon>Prymnesiales</taxon>
        <taxon>Prymnesiaceae</taxon>
        <taxon>Prymnesium</taxon>
    </lineage>
</organism>
<evidence type="ECO:0000313" key="4">
    <source>
        <dbReference type="Proteomes" id="UP001515480"/>
    </source>
</evidence>
<dbReference type="PANTHER" id="PTHR47915">
    <property type="entry name" value="SI:DKEY-19B23.7"/>
    <property type="match status" value="1"/>
</dbReference>
<dbReference type="Proteomes" id="UP001515480">
    <property type="component" value="Unassembled WGS sequence"/>
</dbReference>
<feature type="region of interest" description="Disordered" evidence="1">
    <location>
        <begin position="221"/>
        <end position="253"/>
    </location>
</feature>
<dbReference type="EMBL" id="JBGBPQ010000013">
    <property type="protein sequence ID" value="KAL1512071.1"/>
    <property type="molecule type" value="Genomic_DNA"/>
</dbReference>
<protein>
    <recommendedName>
        <fullName evidence="2">DUF7886 domain-containing protein</fullName>
    </recommendedName>
</protein>
<name>A0AB34J4D1_PRYPA</name>
<evidence type="ECO:0000259" key="2">
    <source>
        <dbReference type="Pfam" id="PF25377"/>
    </source>
</evidence>
<comment type="caution">
    <text evidence="3">The sequence shown here is derived from an EMBL/GenBank/DDBJ whole genome shotgun (WGS) entry which is preliminary data.</text>
</comment>
<dbReference type="AlphaFoldDB" id="A0AB34J4D1"/>